<sequence length="940" mass="103625">MNGDGGVVVDVAVEMPRSFFQEKDYLDHRYHFKRAVYLDVLHKKLSKSSEWSCEVMDQHRDARKPYITVHFGEKQNKKALRLFLTIDPETFASVRLLPNRANVRRLARGDVRPASPHYNQSIAEDMYARMHAQFFAAASKKAKSLPGAVVLFKRWAQGRRLLDAADGVSGFFISMLFAYMLERGGQLSSSMDTSQMFRAAINALAKPGFFKKGLYASGKPAEAGEWQRAFANVFLGPCGHVNIMARMSASAVQELIHEAILSASELKRSSHSAFSNVLLGQCPAAVRYDLHMHVDVMVNADEGECDLGGRRTAESDVARIVTRALSDRAKLVRAFEPQSSSVDTVGSASCKIWVGVILDPEHALRLVDIGPSSADDKEAKEFRKFWGERSELRRFKDGRICESVVWDFVPPTNRHHIPAIVAEQALKLNLANVDEIEWSSKMFDEPLSKIASSKEGTSPASLLQTLDRLAKRMKDLKEMPLKVNNVQPLSGAFRGTDPFPPTPHPLAHGAGVGLGKSEDDIAVCPKTLDIMVSLEGSGRWPEDPDAIAKTRSMMAIQLAESLRKSYAMPSVIAEEAIDILFEGYAFRIHVNASAGGPHVKATEGKLIERASHAGLIASIAARFPMYGLSTQLINRWVSSHMFSPHLSDEAIEALVALLFVNPGAALPPMSREVAFLRFLNLFASHIWFDPVVLDPEGIVSDAEIESIDRTAKTAPAMCIVTPHDRSGIRLTQSGPGAVVLKRLVSIAARAQSEMQAVLEGVSKHSMFETECWERFFKPSLSGFDAAFVLRRTALPFPKHALFPSKRLYKRMRAQFENEMSVVDEDEEETLAQSIKLAKLPPKLLNKGPDKAREALLIGFDPTECFIKDAEDRVGGTALMFVDKYGGDVVGVAFKPNAVHADAALPDSLSWLPNPDPPAREDVIEEIATIAGADFVEKVLT</sequence>
<dbReference type="OMA" id="DERAHIP"/>
<feature type="domain" description="Nrap protein" evidence="6">
    <location>
        <begin position="9"/>
        <end position="140"/>
    </location>
</feature>
<evidence type="ECO:0000256" key="1">
    <source>
        <dbReference type="ARBA" id="ARBA00004604"/>
    </source>
</evidence>
<dbReference type="HOGENOM" id="CLU_003502_0_0_1"/>
<dbReference type="InterPro" id="IPR035370">
    <property type="entry name" value="Nrap_D5"/>
</dbReference>
<feature type="domain" description="Nrap protein" evidence="7">
    <location>
        <begin position="147"/>
        <end position="279"/>
    </location>
</feature>
<dbReference type="GO" id="GO:0032545">
    <property type="term" value="C:CURI complex"/>
    <property type="evidence" value="ECO:0007669"/>
    <property type="project" value="TreeGrafter"/>
</dbReference>
<dbReference type="RefSeq" id="XP_001419006.1">
    <property type="nucleotide sequence ID" value="XM_001418969.1"/>
</dbReference>
<evidence type="ECO:0000256" key="2">
    <source>
        <dbReference type="ARBA" id="ARBA00006674"/>
    </source>
</evidence>
<gene>
    <name evidence="12" type="ORF">OSTLU_16259</name>
</gene>
<feature type="domain" description="Nrap protein" evidence="10">
    <location>
        <begin position="623"/>
        <end position="767"/>
    </location>
</feature>
<evidence type="ECO:0000259" key="9">
    <source>
        <dbReference type="Pfam" id="PF17405"/>
    </source>
</evidence>
<dbReference type="GO" id="GO:0032040">
    <property type="term" value="C:small-subunit processome"/>
    <property type="evidence" value="ECO:0007669"/>
    <property type="project" value="TreeGrafter"/>
</dbReference>
<comment type="subcellular location">
    <subcellularLocation>
        <location evidence="1 5">Nucleus</location>
        <location evidence="1 5">Nucleolus</location>
    </subcellularLocation>
</comment>
<dbReference type="Pfam" id="PF17406">
    <property type="entry name" value="Nrap_D5"/>
    <property type="match status" value="1"/>
</dbReference>
<dbReference type="eggNOG" id="KOG2054">
    <property type="taxonomic scope" value="Eukaryota"/>
</dbReference>
<feature type="domain" description="Nrap protein" evidence="8">
    <location>
        <begin position="287"/>
        <end position="429"/>
    </location>
</feature>
<dbReference type="Pfam" id="PF03813">
    <property type="entry name" value="Nrap"/>
    <property type="match status" value="1"/>
</dbReference>
<dbReference type="InterPro" id="IPR035082">
    <property type="entry name" value="Nrap_D1"/>
</dbReference>
<dbReference type="InterPro" id="IPR035371">
    <property type="entry name" value="Nrap_D6"/>
</dbReference>
<dbReference type="GeneID" id="5002794"/>
<dbReference type="InterPro" id="IPR035367">
    <property type="entry name" value="Nrap_D2"/>
</dbReference>
<evidence type="ECO:0000256" key="5">
    <source>
        <dbReference type="RuleBase" id="RU364032"/>
    </source>
</evidence>
<dbReference type="GO" id="GO:0003723">
    <property type="term" value="F:RNA binding"/>
    <property type="evidence" value="ECO:0007669"/>
    <property type="project" value="UniProtKB-KW"/>
</dbReference>
<evidence type="ECO:0000256" key="4">
    <source>
        <dbReference type="ARBA" id="ARBA00023242"/>
    </source>
</evidence>
<evidence type="ECO:0000259" key="7">
    <source>
        <dbReference type="Pfam" id="PF17403"/>
    </source>
</evidence>
<dbReference type="InterPro" id="IPR035369">
    <property type="entry name" value="Nrap_D4"/>
</dbReference>
<dbReference type="Pfam" id="PF17407">
    <property type="entry name" value="Nrap_D6"/>
    <property type="match status" value="1"/>
</dbReference>
<dbReference type="EMBL" id="CP000587">
    <property type="protein sequence ID" value="ABO97299.1"/>
    <property type="molecule type" value="Genomic_DNA"/>
</dbReference>
<dbReference type="PANTHER" id="PTHR17972">
    <property type="entry name" value="NUCLEOLAR RNA-ASSOCIATED PROTEIN"/>
    <property type="match status" value="1"/>
</dbReference>
<reference evidence="12 13" key="1">
    <citation type="journal article" date="2007" name="Proc. Natl. Acad. Sci. U.S.A.">
        <title>The tiny eukaryote Ostreococcus provides genomic insights into the paradox of plankton speciation.</title>
        <authorList>
            <person name="Palenik B."/>
            <person name="Grimwood J."/>
            <person name="Aerts A."/>
            <person name="Rouze P."/>
            <person name="Salamov A."/>
            <person name="Putnam N."/>
            <person name="Dupont C."/>
            <person name="Jorgensen R."/>
            <person name="Derelle E."/>
            <person name="Rombauts S."/>
            <person name="Zhou K."/>
            <person name="Otillar R."/>
            <person name="Merchant S.S."/>
            <person name="Podell S."/>
            <person name="Gaasterland T."/>
            <person name="Napoli C."/>
            <person name="Gendler K."/>
            <person name="Manuell A."/>
            <person name="Tai V."/>
            <person name="Vallon O."/>
            <person name="Piganeau G."/>
            <person name="Jancek S."/>
            <person name="Heijde M."/>
            <person name="Jabbari K."/>
            <person name="Bowler C."/>
            <person name="Lohr M."/>
            <person name="Robbens S."/>
            <person name="Werner G."/>
            <person name="Dubchak I."/>
            <person name="Pazour G.J."/>
            <person name="Ren Q."/>
            <person name="Paulsen I."/>
            <person name="Delwiche C."/>
            <person name="Schmutz J."/>
            <person name="Rokhsar D."/>
            <person name="Van de Peer Y."/>
            <person name="Moreau H."/>
            <person name="Grigoriev I.V."/>
        </authorList>
    </citation>
    <scope>NUCLEOTIDE SEQUENCE [LARGE SCALE GENOMIC DNA]</scope>
    <source>
        <strain evidence="12 13">CCE9901</strain>
    </source>
</reference>
<dbReference type="Proteomes" id="UP000001568">
    <property type="component" value="Chromosome 7"/>
</dbReference>
<evidence type="ECO:0000256" key="3">
    <source>
        <dbReference type="ARBA" id="ARBA00022884"/>
    </source>
</evidence>
<dbReference type="Pfam" id="PF17404">
    <property type="entry name" value="Nrap_D3"/>
    <property type="match status" value="1"/>
</dbReference>
<dbReference type="InterPro" id="IPR005554">
    <property type="entry name" value="NOL6/Upt22"/>
</dbReference>
<dbReference type="GO" id="GO:0006364">
    <property type="term" value="P:rRNA processing"/>
    <property type="evidence" value="ECO:0007669"/>
    <property type="project" value="TreeGrafter"/>
</dbReference>
<dbReference type="PANTHER" id="PTHR17972:SF0">
    <property type="entry name" value="NUCLEOLAR PROTEIN 6"/>
    <property type="match status" value="1"/>
</dbReference>
<dbReference type="AlphaFoldDB" id="A4S0N1"/>
<feature type="domain" description="Nrap protein" evidence="11">
    <location>
        <begin position="842"/>
        <end position="900"/>
    </location>
</feature>
<dbReference type="Pfam" id="PF17405">
    <property type="entry name" value="Nrap_D4"/>
    <property type="match status" value="1"/>
</dbReference>
<accession>A4S0N1</accession>
<keyword evidence="3 5" id="KW-0694">RNA-binding</keyword>
<protein>
    <recommendedName>
        <fullName evidence="14">Nucleolar protein 6</fullName>
    </recommendedName>
</protein>
<dbReference type="STRING" id="436017.A4S0N1"/>
<evidence type="ECO:0000313" key="13">
    <source>
        <dbReference type="Proteomes" id="UP000001568"/>
    </source>
</evidence>
<evidence type="ECO:0000259" key="8">
    <source>
        <dbReference type="Pfam" id="PF17404"/>
    </source>
</evidence>
<dbReference type="KEGG" id="olu:OSTLU_16259"/>
<evidence type="ECO:0000259" key="10">
    <source>
        <dbReference type="Pfam" id="PF17406"/>
    </source>
</evidence>
<proteinExistence type="inferred from homology"/>
<dbReference type="Gene3D" id="1.10.1410.10">
    <property type="match status" value="1"/>
</dbReference>
<keyword evidence="13" id="KW-1185">Reference proteome</keyword>
<evidence type="ECO:0000259" key="11">
    <source>
        <dbReference type="Pfam" id="PF17407"/>
    </source>
</evidence>
<comment type="similarity">
    <text evidence="2 5">Belongs to the NRAP family.</text>
</comment>
<keyword evidence="4 5" id="KW-0539">Nucleus</keyword>
<evidence type="ECO:0000259" key="6">
    <source>
        <dbReference type="Pfam" id="PF03813"/>
    </source>
</evidence>
<dbReference type="OrthoDB" id="10251401at2759"/>
<organism evidence="12 13">
    <name type="scientific">Ostreococcus lucimarinus (strain CCE9901)</name>
    <dbReference type="NCBI Taxonomy" id="436017"/>
    <lineage>
        <taxon>Eukaryota</taxon>
        <taxon>Viridiplantae</taxon>
        <taxon>Chlorophyta</taxon>
        <taxon>Mamiellophyceae</taxon>
        <taxon>Mamiellales</taxon>
        <taxon>Bathycoccaceae</taxon>
        <taxon>Ostreococcus</taxon>
    </lineage>
</organism>
<name>A4S0N1_OSTLU</name>
<dbReference type="InterPro" id="IPR035368">
    <property type="entry name" value="Nrap_D3"/>
</dbReference>
<dbReference type="GO" id="GO:0034456">
    <property type="term" value="C:UTP-C complex"/>
    <property type="evidence" value="ECO:0007669"/>
    <property type="project" value="TreeGrafter"/>
</dbReference>
<feature type="domain" description="Nrap protein" evidence="9">
    <location>
        <begin position="452"/>
        <end position="590"/>
    </location>
</feature>
<dbReference type="GO" id="GO:0006409">
    <property type="term" value="P:tRNA export from nucleus"/>
    <property type="evidence" value="ECO:0007669"/>
    <property type="project" value="TreeGrafter"/>
</dbReference>
<evidence type="ECO:0008006" key="14">
    <source>
        <dbReference type="Google" id="ProtNLM"/>
    </source>
</evidence>
<dbReference type="Gramene" id="ABO97299">
    <property type="protein sequence ID" value="ABO97299"/>
    <property type="gene ID" value="OSTLU_16259"/>
</dbReference>
<evidence type="ECO:0000313" key="12">
    <source>
        <dbReference type="EMBL" id="ABO97299.1"/>
    </source>
</evidence>
<dbReference type="Pfam" id="PF17403">
    <property type="entry name" value="Nrap_D2"/>
    <property type="match status" value="1"/>
</dbReference>